<reference evidence="4 5" key="1">
    <citation type="submission" date="2011-09" db="EMBL/GenBank/DDBJ databases">
        <authorList>
            <person name="Carlier A."/>
        </authorList>
    </citation>
    <scope>NUCLEOTIDE SEQUENCE [LARGE SCALE GENOMIC DNA]</scope>
    <source>
        <strain evidence="4 5">UZHbot1</strain>
    </source>
</reference>
<keyword evidence="1" id="KW-0810">Translation regulation</keyword>
<dbReference type="InterPro" id="IPR036567">
    <property type="entry name" value="RHF-like"/>
</dbReference>
<dbReference type="HOGENOM" id="CLU_071472_3_1_4"/>
<organism evidence="4 5">
    <name type="scientific">Candidatus Paraburkholderia kirkii UZHbot1</name>
    <dbReference type="NCBI Taxonomy" id="1055526"/>
    <lineage>
        <taxon>Bacteria</taxon>
        <taxon>Pseudomonadati</taxon>
        <taxon>Pseudomonadota</taxon>
        <taxon>Betaproteobacteria</taxon>
        <taxon>Burkholderiales</taxon>
        <taxon>Burkholderiaceae</taxon>
        <taxon>Paraburkholderia</taxon>
    </lineage>
</organism>
<dbReference type="GO" id="GO:0043024">
    <property type="term" value="F:ribosomal small subunit binding"/>
    <property type="evidence" value="ECO:0007669"/>
    <property type="project" value="TreeGrafter"/>
</dbReference>
<evidence type="ECO:0000313" key="5">
    <source>
        <dbReference type="Proteomes" id="UP000003511"/>
    </source>
</evidence>
<protein>
    <recommendedName>
        <fullName evidence="3">Ribosome hibernation promoting factor</fullName>
    </recommendedName>
</protein>
<reference evidence="4 5" key="2">
    <citation type="submission" date="2011-10" db="EMBL/GenBank/DDBJ databases">
        <title>Draft genome sequence of Candidatus Burkholderia kirkii.</title>
        <authorList>
            <person name="Carlier A.L."/>
            <person name="Eberl L."/>
        </authorList>
    </citation>
    <scope>NUCLEOTIDE SEQUENCE [LARGE SCALE GENOMIC DNA]</scope>
    <source>
        <strain evidence="4 5">UZHbot1</strain>
    </source>
</reference>
<dbReference type="InterPro" id="IPR050574">
    <property type="entry name" value="HPF/YfiA_ribosome-assoc"/>
</dbReference>
<keyword evidence="5" id="KW-1185">Reference proteome</keyword>
<dbReference type="Proteomes" id="UP000003511">
    <property type="component" value="Unassembled WGS sequence"/>
</dbReference>
<dbReference type="BioCyc" id="CBUR1055526:G10QW-933-MONOMER"/>
<dbReference type="SUPFAM" id="SSF69754">
    <property type="entry name" value="Ribosome binding protein Y (YfiA homologue)"/>
    <property type="match status" value="1"/>
</dbReference>
<dbReference type="GO" id="GO:0022627">
    <property type="term" value="C:cytosolic small ribosomal subunit"/>
    <property type="evidence" value="ECO:0007669"/>
    <property type="project" value="TreeGrafter"/>
</dbReference>
<dbReference type="NCBIfam" id="TIGR00741">
    <property type="entry name" value="yfiA"/>
    <property type="match status" value="1"/>
</dbReference>
<evidence type="ECO:0000313" key="4">
    <source>
        <dbReference type="EMBL" id="CCD40760.2"/>
    </source>
</evidence>
<comment type="subunit">
    <text evidence="2">Associates exclusively with 100S ribosomes, which are dimers of 70S ribosomes.</text>
</comment>
<dbReference type="PANTHER" id="PTHR33231">
    <property type="entry name" value="30S RIBOSOMAL PROTEIN"/>
    <property type="match status" value="1"/>
</dbReference>
<evidence type="ECO:0000256" key="1">
    <source>
        <dbReference type="ARBA" id="ARBA00022845"/>
    </source>
</evidence>
<dbReference type="Pfam" id="PF02482">
    <property type="entry name" value="Ribosomal_S30AE"/>
    <property type="match status" value="1"/>
</dbReference>
<accession>G4MHY1</accession>
<dbReference type="Gene3D" id="3.30.160.100">
    <property type="entry name" value="Ribosome hibernation promotion factor-like"/>
    <property type="match status" value="1"/>
</dbReference>
<proteinExistence type="predicted"/>
<name>G4MHY1_9BURK</name>
<evidence type="ECO:0000256" key="3">
    <source>
        <dbReference type="ARBA" id="ARBA00041148"/>
    </source>
</evidence>
<dbReference type="STRING" id="1055526.BKIR_c79_3385"/>
<dbReference type="EMBL" id="CAFE01000262">
    <property type="protein sequence ID" value="CCD40760.2"/>
    <property type="molecule type" value="Genomic_DNA"/>
</dbReference>
<comment type="caution">
    <text evidence="4">The sequence shown here is derived from an EMBL/GenBank/DDBJ whole genome shotgun (WGS) entry which is preliminary data.</text>
</comment>
<dbReference type="PANTHER" id="PTHR33231:SF1">
    <property type="entry name" value="30S RIBOSOMAL PROTEIN"/>
    <property type="match status" value="1"/>
</dbReference>
<dbReference type="GO" id="GO:0045900">
    <property type="term" value="P:negative regulation of translational elongation"/>
    <property type="evidence" value="ECO:0007669"/>
    <property type="project" value="TreeGrafter"/>
</dbReference>
<gene>
    <name evidence="4" type="ORF">BKIR_c79_3385</name>
</gene>
<dbReference type="AlphaFoldDB" id="G4MHY1"/>
<evidence type="ECO:0000256" key="2">
    <source>
        <dbReference type="ARBA" id="ARBA00038695"/>
    </source>
</evidence>
<sequence>MNLKISGHHLELTPALGEYVVTKLDRVLRHFDQVIDGNVVLSVDNHREKEKRQKAEINLRLKGKDIFIESCEADMYAAIDLMVDKLDRQVIKHKDKIQGHAHEAVKYRGEPQSMEVPSP</sequence>
<dbReference type="CDD" id="cd00552">
    <property type="entry name" value="RaiA"/>
    <property type="match status" value="1"/>
</dbReference>
<dbReference type="InterPro" id="IPR003489">
    <property type="entry name" value="RHF/RaiA"/>
</dbReference>